<organism evidence="2">
    <name type="scientific">freshwater metagenome</name>
    <dbReference type="NCBI Taxonomy" id="449393"/>
    <lineage>
        <taxon>unclassified sequences</taxon>
        <taxon>metagenomes</taxon>
        <taxon>ecological metagenomes</taxon>
    </lineage>
</organism>
<dbReference type="AlphaFoldDB" id="A0A6J7EM87"/>
<proteinExistence type="predicted"/>
<keyword evidence="1" id="KW-0472">Membrane</keyword>
<feature type="transmembrane region" description="Helical" evidence="1">
    <location>
        <begin position="85"/>
        <end position="105"/>
    </location>
</feature>
<reference evidence="2" key="1">
    <citation type="submission" date="2020-05" db="EMBL/GenBank/DDBJ databases">
        <authorList>
            <person name="Chiriac C."/>
            <person name="Salcher M."/>
            <person name="Ghai R."/>
            <person name="Kavagutti S V."/>
        </authorList>
    </citation>
    <scope>NUCLEOTIDE SEQUENCE</scope>
</reference>
<keyword evidence="1" id="KW-0812">Transmembrane</keyword>
<protein>
    <submittedName>
        <fullName evidence="2">Unannotated protein</fullName>
    </submittedName>
</protein>
<gene>
    <name evidence="2" type="ORF">UFOPK3402_01647</name>
</gene>
<feature type="transmembrane region" description="Helical" evidence="1">
    <location>
        <begin position="7"/>
        <end position="27"/>
    </location>
</feature>
<evidence type="ECO:0000256" key="1">
    <source>
        <dbReference type="SAM" id="Phobius"/>
    </source>
</evidence>
<evidence type="ECO:0000313" key="2">
    <source>
        <dbReference type="EMBL" id="CAB4884662.1"/>
    </source>
</evidence>
<sequence>MDLGSVNWLAVVASTVAAFVVGAIWFGPKTFFPLWWKAIGHAPDEQPGGSRSMVVTFGLIAVAAFVQAVVLALIIGLMRANGTDVGLVAGAATGLLMGVGFAATTSLGHRLMGGQGFVVWAIEVGGDIAALVAMGAILGAWQ</sequence>
<keyword evidence="1" id="KW-1133">Transmembrane helix</keyword>
<feature type="transmembrane region" description="Helical" evidence="1">
    <location>
        <begin position="117"/>
        <end position="141"/>
    </location>
</feature>
<name>A0A6J7EM87_9ZZZZ</name>
<dbReference type="InterPro" id="IPR013879">
    <property type="entry name" value="DUF1761"/>
</dbReference>
<dbReference type="Pfam" id="PF08570">
    <property type="entry name" value="DUF1761"/>
    <property type="match status" value="1"/>
</dbReference>
<accession>A0A6J7EM87</accession>
<dbReference type="EMBL" id="CAFBLS010000242">
    <property type="protein sequence ID" value="CAB4884662.1"/>
    <property type="molecule type" value="Genomic_DNA"/>
</dbReference>
<feature type="transmembrane region" description="Helical" evidence="1">
    <location>
        <begin position="53"/>
        <end position="78"/>
    </location>
</feature>